<dbReference type="InterPro" id="IPR051084">
    <property type="entry name" value="H+-coupled_symporters"/>
</dbReference>
<protein>
    <submittedName>
        <fullName evidence="10">MFS transporter</fullName>
    </submittedName>
</protein>
<feature type="transmembrane region" description="Helical" evidence="8">
    <location>
        <begin position="360"/>
        <end position="383"/>
    </location>
</feature>
<sequence length="427" mass="43605">MSRTTHPAAVPPGQVLAAVVGNTLEVFDFIAYGTFAVMIGRAFFPAHDPGLSLLLSVSTFGVGFVTRPLGALLIGALADRRGNRAGMLASLALMGAGSLIIGLLPGYDTLGKAAPILLVAARLIQGIAWGGEAGPATVFLLDAAGAGRQGRLVAWQGVSQAAAVLLCGLLGVLLDLLLGPGALSDWGWRVPFLLGTAVVPVGLWLRSGLHAPKQTASPEAGSALHPSLSRVLFCGFVMMAGGTVSQYFLNFSTSYALTALHLPIRNALSVAVVIGICAAVAAWGGGVLSDRIGSRRVVIWPRLALALLAVPGLWLVSSGGSTAMFIALCAVIAVLQGAAFVASIVLMVQHLPQALRATRFGMIYAVAIAAFGGTAQIAFVWLIHSTGSVIAPGWYLLLVNLLAAAAAMALPEARTAAGAGRRAIAAS</sequence>
<accession>A0A5R9J866</accession>
<evidence type="ECO:0000256" key="2">
    <source>
        <dbReference type="ARBA" id="ARBA00022448"/>
    </source>
</evidence>
<keyword evidence="4 8" id="KW-0812">Transmembrane</keyword>
<dbReference type="InterPro" id="IPR020846">
    <property type="entry name" value="MFS_dom"/>
</dbReference>
<feature type="transmembrane region" description="Helical" evidence="8">
    <location>
        <begin position="153"/>
        <end position="174"/>
    </location>
</feature>
<evidence type="ECO:0000256" key="4">
    <source>
        <dbReference type="ARBA" id="ARBA00022692"/>
    </source>
</evidence>
<dbReference type="InterPro" id="IPR011701">
    <property type="entry name" value="MFS"/>
</dbReference>
<dbReference type="PANTHER" id="PTHR43528">
    <property type="entry name" value="ALPHA-KETOGLUTARATE PERMEASE"/>
    <property type="match status" value="1"/>
</dbReference>
<comment type="subcellular location">
    <subcellularLocation>
        <location evidence="1">Cell membrane</location>
        <topology evidence="1">Multi-pass membrane protein</topology>
    </subcellularLocation>
</comment>
<dbReference type="InterPro" id="IPR036259">
    <property type="entry name" value="MFS_trans_sf"/>
</dbReference>
<dbReference type="EMBL" id="VCDI01000001">
    <property type="protein sequence ID" value="TLU73772.1"/>
    <property type="molecule type" value="Genomic_DNA"/>
</dbReference>
<name>A0A5R9J866_9PROT</name>
<feature type="transmembrane region" description="Helical" evidence="8">
    <location>
        <begin position="300"/>
        <end position="317"/>
    </location>
</feature>
<dbReference type="Proteomes" id="UP000305654">
    <property type="component" value="Unassembled WGS sequence"/>
</dbReference>
<keyword evidence="5" id="KW-0769">Symport</keyword>
<evidence type="ECO:0000313" key="11">
    <source>
        <dbReference type="Proteomes" id="UP000305654"/>
    </source>
</evidence>
<feature type="transmembrane region" description="Helical" evidence="8">
    <location>
        <begin position="186"/>
        <end position="206"/>
    </location>
</feature>
<evidence type="ECO:0000256" key="8">
    <source>
        <dbReference type="SAM" id="Phobius"/>
    </source>
</evidence>
<organism evidence="10 11">
    <name type="scientific">Lichenicoccus roseus</name>
    <dbReference type="NCBI Taxonomy" id="2683649"/>
    <lineage>
        <taxon>Bacteria</taxon>
        <taxon>Pseudomonadati</taxon>
        <taxon>Pseudomonadota</taxon>
        <taxon>Alphaproteobacteria</taxon>
        <taxon>Acetobacterales</taxon>
        <taxon>Acetobacteraceae</taxon>
        <taxon>Lichenicoccus</taxon>
    </lineage>
</organism>
<dbReference type="Gene3D" id="1.20.1250.20">
    <property type="entry name" value="MFS general substrate transporter like domains"/>
    <property type="match status" value="2"/>
</dbReference>
<keyword evidence="6 8" id="KW-1133">Transmembrane helix</keyword>
<feature type="transmembrane region" description="Helical" evidence="8">
    <location>
        <begin position="268"/>
        <end position="288"/>
    </location>
</feature>
<evidence type="ECO:0000313" key="10">
    <source>
        <dbReference type="EMBL" id="TLU73772.1"/>
    </source>
</evidence>
<reference evidence="10 11" key="1">
    <citation type="submission" date="2019-05" db="EMBL/GenBank/DDBJ databases">
        <authorList>
            <person name="Pankratov T."/>
            <person name="Grouzdev D."/>
        </authorList>
    </citation>
    <scope>NUCLEOTIDE SEQUENCE [LARGE SCALE GENOMIC DNA]</scope>
    <source>
        <strain evidence="10 11">KEBCLARHB70R</strain>
    </source>
</reference>
<evidence type="ECO:0000256" key="5">
    <source>
        <dbReference type="ARBA" id="ARBA00022847"/>
    </source>
</evidence>
<keyword evidence="2" id="KW-0813">Transport</keyword>
<dbReference type="PANTHER" id="PTHR43528:SF3">
    <property type="entry name" value="CITRATE-PROTON SYMPORTER"/>
    <property type="match status" value="1"/>
</dbReference>
<feature type="transmembrane region" description="Helical" evidence="8">
    <location>
        <begin position="85"/>
        <end position="104"/>
    </location>
</feature>
<evidence type="ECO:0000256" key="6">
    <source>
        <dbReference type="ARBA" id="ARBA00022989"/>
    </source>
</evidence>
<dbReference type="GO" id="GO:0015293">
    <property type="term" value="F:symporter activity"/>
    <property type="evidence" value="ECO:0007669"/>
    <property type="project" value="UniProtKB-KW"/>
</dbReference>
<dbReference type="PROSITE" id="PS50850">
    <property type="entry name" value="MFS"/>
    <property type="match status" value="1"/>
</dbReference>
<evidence type="ECO:0000259" key="9">
    <source>
        <dbReference type="PROSITE" id="PS50850"/>
    </source>
</evidence>
<feature type="transmembrane region" description="Helical" evidence="8">
    <location>
        <begin position="323"/>
        <end position="348"/>
    </location>
</feature>
<gene>
    <name evidence="10" type="ORF">FE263_00605</name>
</gene>
<dbReference type="GO" id="GO:0005886">
    <property type="term" value="C:plasma membrane"/>
    <property type="evidence" value="ECO:0007669"/>
    <property type="project" value="UniProtKB-SubCell"/>
</dbReference>
<comment type="caution">
    <text evidence="10">The sequence shown here is derived from an EMBL/GenBank/DDBJ whole genome shotgun (WGS) entry which is preliminary data.</text>
</comment>
<keyword evidence="3" id="KW-1003">Cell membrane</keyword>
<dbReference type="Pfam" id="PF07690">
    <property type="entry name" value="MFS_1"/>
    <property type="match status" value="1"/>
</dbReference>
<dbReference type="AlphaFoldDB" id="A0A5R9J866"/>
<feature type="transmembrane region" description="Helical" evidence="8">
    <location>
        <begin position="389"/>
        <end position="410"/>
    </location>
</feature>
<keyword evidence="11" id="KW-1185">Reference proteome</keyword>
<proteinExistence type="predicted"/>
<feature type="transmembrane region" description="Helical" evidence="8">
    <location>
        <begin position="53"/>
        <end position="78"/>
    </location>
</feature>
<evidence type="ECO:0000256" key="1">
    <source>
        <dbReference type="ARBA" id="ARBA00004651"/>
    </source>
</evidence>
<evidence type="ECO:0000256" key="3">
    <source>
        <dbReference type="ARBA" id="ARBA00022475"/>
    </source>
</evidence>
<dbReference type="OrthoDB" id="9783227at2"/>
<feature type="transmembrane region" description="Helical" evidence="8">
    <location>
        <begin position="116"/>
        <end position="141"/>
    </location>
</feature>
<evidence type="ECO:0000256" key="7">
    <source>
        <dbReference type="ARBA" id="ARBA00023136"/>
    </source>
</evidence>
<dbReference type="SUPFAM" id="SSF103473">
    <property type="entry name" value="MFS general substrate transporter"/>
    <property type="match status" value="1"/>
</dbReference>
<feature type="transmembrane region" description="Helical" evidence="8">
    <location>
        <begin position="227"/>
        <end position="248"/>
    </location>
</feature>
<keyword evidence="7 8" id="KW-0472">Membrane</keyword>
<feature type="domain" description="Major facilitator superfamily (MFS) profile" evidence="9">
    <location>
        <begin position="14"/>
        <end position="415"/>
    </location>
</feature>